<dbReference type="Gramene" id="QL11p034235:mrna">
    <property type="protein sequence ID" value="QL11p034235:mrna"/>
    <property type="gene ID" value="QL11p034235"/>
</dbReference>
<feature type="domain" description="Reverse transcriptase Ty1/copia-type" evidence="2">
    <location>
        <begin position="228"/>
        <end position="290"/>
    </location>
</feature>
<protein>
    <recommendedName>
        <fullName evidence="2">Reverse transcriptase Ty1/copia-type domain-containing protein</fullName>
    </recommendedName>
</protein>
<evidence type="ECO:0000259" key="2">
    <source>
        <dbReference type="Pfam" id="PF07727"/>
    </source>
</evidence>
<feature type="region of interest" description="Disordered" evidence="1">
    <location>
        <begin position="171"/>
        <end position="196"/>
    </location>
</feature>
<evidence type="ECO:0000256" key="1">
    <source>
        <dbReference type="SAM" id="MobiDB-lite"/>
    </source>
</evidence>
<feature type="compositionally biased region" description="Polar residues" evidence="1">
    <location>
        <begin position="147"/>
        <end position="159"/>
    </location>
</feature>
<evidence type="ECO:0000313" key="4">
    <source>
        <dbReference type="Proteomes" id="UP000594261"/>
    </source>
</evidence>
<reference evidence="3" key="2">
    <citation type="submission" date="2021-01" db="UniProtKB">
        <authorList>
            <consortium name="EnsemblPlants"/>
        </authorList>
    </citation>
    <scope>IDENTIFICATION</scope>
</reference>
<dbReference type="Pfam" id="PF07727">
    <property type="entry name" value="RVT_2"/>
    <property type="match status" value="1"/>
</dbReference>
<dbReference type="PANTHER" id="PTHR11439:SF498">
    <property type="entry name" value="DNAK FAMILY PROTEIN"/>
    <property type="match status" value="1"/>
</dbReference>
<reference evidence="3 4" key="1">
    <citation type="journal article" date="2016" name="G3 (Bethesda)">
        <title>First Draft Assembly and Annotation of the Genome of a California Endemic Oak Quercus lobata Nee (Fagaceae).</title>
        <authorList>
            <person name="Sork V.L."/>
            <person name="Fitz-Gibbon S.T."/>
            <person name="Puiu D."/>
            <person name="Crepeau M."/>
            <person name="Gugger P.F."/>
            <person name="Sherman R."/>
            <person name="Stevens K."/>
            <person name="Langley C.H."/>
            <person name="Pellegrini M."/>
            <person name="Salzberg S.L."/>
        </authorList>
    </citation>
    <scope>NUCLEOTIDE SEQUENCE [LARGE SCALE GENOMIC DNA]</scope>
    <source>
        <strain evidence="3 4">cv. SW786</strain>
    </source>
</reference>
<evidence type="ECO:0000313" key="3">
    <source>
        <dbReference type="EnsemblPlants" id="QL11p034235:mrna"/>
    </source>
</evidence>
<proteinExistence type="predicted"/>
<dbReference type="Proteomes" id="UP000594261">
    <property type="component" value="Chromosome 11"/>
</dbReference>
<feature type="compositionally biased region" description="Low complexity" evidence="1">
    <location>
        <begin position="134"/>
        <end position="146"/>
    </location>
</feature>
<dbReference type="OMA" id="KMRIINI"/>
<name>A0A7N2MYD7_QUELO</name>
<dbReference type="InterPro" id="IPR013103">
    <property type="entry name" value="RVT_2"/>
</dbReference>
<dbReference type="EMBL" id="LRBV02000011">
    <property type="status" value="NOT_ANNOTATED_CDS"/>
    <property type="molecule type" value="Genomic_DNA"/>
</dbReference>
<dbReference type="InterPro" id="IPR043502">
    <property type="entry name" value="DNA/RNA_pol_sf"/>
</dbReference>
<sequence>MARALKFQSNVPLYLWGECVLTTVHIINRLPSSILNNKSPLENFMVKFHLMIISKSLVVFVLLQPYSTIDPSLILVASPFDPLNSFPHFDSIEDPIPIQNPISTTDTLPVPTIPIQDSVPITTPVPNLPSPPISDSINPPDSSFPFTDSQPPATDTSIPSADIIPSPTIVPSTNLVPVANNPPLRRSQRTSKPPTYLESYKCSSTTCDQSAHFIPSIKSGSSSTTSGSEELKVLLDKKFKLKDLGNLKYFLGLEVARSEKGITLCQRKYANEILKDAGMTTCKPCKVPMEQNLKLSKYHGQLLPDPRIYRRLVGRLLYLTITRPDLAYLVHKLSQFMSKPRKPHLDATCKAYTNLDWAACVDSRRSTTSYCVLLGESLVSWKSKKQSIVSKSSTEAEYKAMVVIVCEKTWLLALLKDLEVYHPQLAMLFCDNQATIYIGENPIFHKRTKHIEIDCHLVGDKMQDRVIKLFYTPTHTQLANLLIKALSAQQLASLLIKMRIINIHGSDAHLEGGCKDVKCKDARGQKKKETKLVQ</sequence>
<feature type="region of interest" description="Disordered" evidence="1">
    <location>
        <begin position="134"/>
        <end position="159"/>
    </location>
</feature>
<keyword evidence="4" id="KW-1185">Reference proteome</keyword>
<dbReference type="AlphaFoldDB" id="A0A7N2MYD7"/>
<dbReference type="EnsemblPlants" id="QL11p034235:mrna">
    <property type="protein sequence ID" value="QL11p034235:mrna"/>
    <property type="gene ID" value="QL11p034235"/>
</dbReference>
<dbReference type="SUPFAM" id="SSF56672">
    <property type="entry name" value="DNA/RNA polymerases"/>
    <property type="match status" value="1"/>
</dbReference>
<dbReference type="PANTHER" id="PTHR11439">
    <property type="entry name" value="GAG-POL-RELATED RETROTRANSPOSON"/>
    <property type="match status" value="1"/>
</dbReference>
<dbReference type="InParanoid" id="A0A7N2MYD7"/>
<accession>A0A7N2MYD7</accession>
<dbReference type="CDD" id="cd09272">
    <property type="entry name" value="RNase_HI_RT_Ty1"/>
    <property type="match status" value="1"/>
</dbReference>
<organism evidence="3 4">
    <name type="scientific">Quercus lobata</name>
    <name type="common">Valley oak</name>
    <dbReference type="NCBI Taxonomy" id="97700"/>
    <lineage>
        <taxon>Eukaryota</taxon>
        <taxon>Viridiplantae</taxon>
        <taxon>Streptophyta</taxon>
        <taxon>Embryophyta</taxon>
        <taxon>Tracheophyta</taxon>
        <taxon>Spermatophyta</taxon>
        <taxon>Magnoliopsida</taxon>
        <taxon>eudicotyledons</taxon>
        <taxon>Gunneridae</taxon>
        <taxon>Pentapetalae</taxon>
        <taxon>rosids</taxon>
        <taxon>fabids</taxon>
        <taxon>Fagales</taxon>
        <taxon>Fagaceae</taxon>
        <taxon>Quercus</taxon>
    </lineage>
</organism>